<dbReference type="Proteomes" id="UP000525565">
    <property type="component" value="Unassembled WGS sequence"/>
</dbReference>
<keyword evidence="4 7" id="KW-1133">Transmembrane helix</keyword>
<dbReference type="GO" id="GO:0016020">
    <property type="term" value="C:membrane"/>
    <property type="evidence" value="ECO:0007669"/>
    <property type="project" value="UniProtKB-SubCell"/>
</dbReference>
<keyword evidence="3 7" id="KW-0812">Transmembrane</keyword>
<proteinExistence type="inferred from homology"/>
<dbReference type="PROSITE" id="PS50216">
    <property type="entry name" value="DHHC"/>
    <property type="match status" value="1"/>
</dbReference>
<evidence type="ECO:0000256" key="7">
    <source>
        <dbReference type="RuleBase" id="RU079119"/>
    </source>
</evidence>
<feature type="region of interest" description="Disordered" evidence="8">
    <location>
        <begin position="1"/>
        <end position="53"/>
    </location>
</feature>
<comment type="similarity">
    <text evidence="7">Belongs to the DHHC palmitoyltransferase family.</text>
</comment>
<evidence type="ECO:0000256" key="8">
    <source>
        <dbReference type="SAM" id="MobiDB-lite"/>
    </source>
</evidence>
<comment type="caution">
    <text evidence="10">The sequence shown here is derived from an EMBL/GenBank/DDBJ whole genome shotgun (WGS) entry which is preliminary data.</text>
</comment>
<dbReference type="GO" id="GO:0006612">
    <property type="term" value="P:protein targeting to membrane"/>
    <property type="evidence" value="ECO:0007669"/>
    <property type="project" value="TreeGrafter"/>
</dbReference>
<comment type="domain">
    <text evidence="7">The DHHC domain is required for palmitoyltransferase activity.</text>
</comment>
<feature type="non-terminal residue" evidence="10">
    <location>
        <position position="376"/>
    </location>
</feature>
<evidence type="ECO:0000256" key="2">
    <source>
        <dbReference type="ARBA" id="ARBA00022679"/>
    </source>
</evidence>
<comment type="subcellular location">
    <subcellularLocation>
        <location evidence="1">Membrane</location>
        <topology evidence="1">Multi-pass membrane protein</topology>
    </subcellularLocation>
</comment>
<evidence type="ECO:0000313" key="11">
    <source>
        <dbReference type="Proteomes" id="UP000525565"/>
    </source>
</evidence>
<gene>
    <name evidence="10" type="primary">Zdhhc18</name>
    <name evidence="10" type="ORF">ASASCU_R14473</name>
</gene>
<evidence type="ECO:0000256" key="4">
    <source>
        <dbReference type="ARBA" id="ARBA00022989"/>
    </source>
</evidence>
<sequence length="376" mass="41145">MQERGYRHIPPAAPGPGPGPEPPPPASTSSSSAAAAASSSASSEGPGPARRPLRKWEVFPGRNRFYCGGRLMLARHSGVFVLTLGLILATSGLFFAFDCPFLASHLTLAIPIIAAVLFFFVISCLLQTSFRDPGILPRATPSEAADLEKRIDSMGTSTYRPPARTMEVVINKYVVKLKYCYTCKMFRPPRTSHCSVCDNCVERFDHHCPWVGNCVGKRNYRYFYAFILSLSFLTAFIFACVVTHLTLRKYRGGSSLTPGAKHLEAPCSCRMSMGRLVICFFSVWSILGLSGFHTYLVASNLTTNEDIKGSWSNKRGSEFANPYSHKSILTNCCAVLCGPFHPSLIDRRGFIQPDVGTPSSPKSEVPSFGAKPDTSM</sequence>
<dbReference type="AlphaFoldDB" id="A0A7K7L3Z8"/>
<dbReference type="EC" id="2.3.1.225" evidence="7"/>
<keyword evidence="5 7" id="KW-0472">Membrane</keyword>
<accession>A0A7K7L3Z8</accession>
<evidence type="ECO:0000259" key="9">
    <source>
        <dbReference type="Pfam" id="PF01529"/>
    </source>
</evidence>
<dbReference type="InterPro" id="IPR001594">
    <property type="entry name" value="Palmitoyltrfase_DHHC"/>
</dbReference>
<feature type="domain" description="Palmitoyltransferase DHHC" evidence="9">
    <location>
        <begin position="177"/>
        <end position="308"/>
    </location>
</feature>
<organism evidence="10 11">
    <name type="scientific">Asarcornis scutulata</name>
    <dbReference type="NCBI Taxonomy" id="75869"/>
    <lineage>
        <taxon>Eukaryota</taxon>
        <taxon>Metazoa</taxon>
        <taxon>Chordata</taxon>
        <taxon>Craniata</taxon>
        <taxon>Vertebrata</taxon>
        <taxon>Euteleostomi</taxon>
        <taxon>Archelosauria</taxon>
        <taxon>Archosauria</taxon>
        <taxon>Dinosauria</taxon>
        <taxon>Saurischia</taxon>
        <taxon>Theropoda</taxon>
        <taxon>Coelurosauria</taxon>
        <taxon>Aves</taxon>
        <taxon>Neognathae</taxon>
        <taxon>Galloanserae</taxon>
        <taxon>Anseriformes</taxon>
        <taxon>Anatidae</taxon>
        <taxon>Anatinae</taxon>
        <taxon>Asarcornis</taxon>
    </lineage>
</organism>
<evidence type="ECO:0000256" key="5">
    <source>
        <dbReference type="ARBA" id="ARBA00023136"/>
    </source>
</evidence>
<keyword evidence="11" id="KW-1185">Reference proteome</keyword>
<dbReference type="PANTHER" id="PTHR22883:SF257">
    <property type="entry name" value="PALMITOYLTRANSFERASE ZDHHC18"/>
    <property type="match status" value="1"/>
</dbReference>
<evidence type="ECO:0000256" key="3">
    <source>
        <dbReference type="ARBA" id="ARBA00022692"/>
    </source>
</evidence>
<protein>
    <recommendedName>
        <fullName evidence="7">Palmitoyltransferase</fullName>
        <ecNumber evidence="7">2.3.1.225</ecNumber>
    </recommendedName>
</protein>
<dbReference type="InterPro" id="IPR039859">
    <property type="entry name" value="PFA4/ZDH16/20/ERF2-like"/>
</dbReference>
<dbReference type="PANTHER" id="PTHR22883">
    <property type="entry name" value="ZINC FINGER DHHC DOMAIN CONTAINING PROTEIN"/>
    <property type="match status" value="1"/>
</dbReference>
<feature type="compositionally biased region" description="Pro residues" evidence="8">
    <location>
        <begin position="11"/>
        <end position="26"/>
    </location>
</feature>
<keyword evidence="2 7" id="KW-0808">Transferase</keyword>
<dbReference type="Pfam" id="PF01529">
    <property type="entry name" value="DHHC"/>
    <property type="match status" value="1"/>
</dbReference>
<feature type="non-terminal residue" evidence="10">
    <location>
        <position position="1"/>
    </location>
</feature>
<dbReference type="EMBL" id="VZSO01000173">
    <property type="protein sequence ID" value="NWZ25605.1"/>
    <property type="molecule type" value="Genomic_DNA"/>
</dbReference>
<feature type="transmembrane region" description="Helical" evidence="7">
    <location>
        <begin position="79"/>
        <end position="97"/>
    </location>
</feature>
<reference evidence="10 11" key="1">
    <citation type="submission" date="2019-09" db="EMBL/GenBank/DDBJ databases">
        <title>Bird 10,000 Genomes (B10K) Project - Family phase.</title>
        <authorList>
            <person name="Zhang G."/>
        </authorList>
    </citation>
    <scope>NUCLEOTIDE SEQUENCE [LARGE SCALE GENOMIC DNA]</scope>
    <source>
        <strain evidence="10">OUT-0051</strain>
        <tissue evidence="10">Kidney</tissue>
    </source>
</reference>
<name>A0A7K7L3Z8_9AVES</name>
<comment type="catalytic activity">
    <reaction evidence="7">
        <text>L-cysteinyl-[protein] + hexadecanoyl-CoA = S-hexadecanoyl-L-cysteinyl-[protein] + CoA</text>
        <dbReference type="Rhea" id="RHEA:36683"/>
        <dbReference type="Rhea" id="RHEA-COMP:10131"/>
        <dbReference type="Rhea" id="RHEA-COMP:11032"/>
        <dbReference type="ChEBI" id="CHEBI:29950"/>
        <dbReference type="ChEBI" id="CHEBI:57287"/>
        <dbReference type="ChEBI" id="CHEBI:57379"/>
        <dbReference type="ChEBI" id="CHEBI:74151"/>
        <dbReference type="EC" id="2.3.1.225"/>
    </reaction>
</comment>
<evidence type="ECO:0000313" key="10">
    <source>
        <dbReference type="EMBL" id="NWZ25605.1"/>
    </source>
</evidence>
<feature type="compositionally biased region" description="Low complexity" evidence="8">
    <location>
        <begin position="27"/>
        <end position="48"/>
    </location>
</feature>
<feature type="transmembrane region" description="Helical" evidence="7">
    <location>
        <begin position="273"/>
        <end position="298"/>
    </location>
</feature>
<dbReference type="GO" id="GO:0005794">
    <property type="term" value="C:Golgi apparatus"/>
    <property type="evidence" value="ECO:0007669"/>
    <property type="project" value="TreeGrafter"/>
</dbReference>
<feature type="transmembrane region" description="Helical" evidence="7">
    <location>
        <begin position="222"/>
        <end position="247"/>
    </location>
</feature>
<dbReference type="GO" id="GO:0019706">
    <property type="term" value="F:protein-cysteine S-palmitoyltransferase activity"/>
    <property type="evidence" value="ECO:0007669"/>
    <property type="project" value="UniProtKB-EC"/>
</dbReference>
<dbReference type="GO" id="GO:0005783">
    <property type="term" value="C:endoplasmic reticulum"/>
    <property type="evidence" value="ECO:0007669"/>
    <property type="project" value="TreeGrafter"/>
</dbReference>
<keyword evidence="6 7" id="KW-0012">Acyltransferase</keyword>
<evidence type="ECO:0000256" key="1">
    <source>
        <dbReference type="ARBA" id="ARBA00004141"/>
    </source>
</evidence>
<evidence type="ECO:0000256" key="6">
    <source>
        <dbReference type="ARBA" id="ARBA00023315"/>
    </source>
</evidence>
<feature type="transmembrane region" description="Helical" evidence="7">
    <location>
        <begin position="103"/>
        <end position="126"/>
    </location>
</feature>
<feature type="region of interest" description="Disordered" evidence="8">
    <location>
        <begin position="354"/>
        <end position="376"/>
    </location>
</feature>